<evidence type="ECO:0000256" key="5">
    <source>
        <dbReference type="ARBA" id="ARBA00022741"/>
    </source>
</evidence>
<evidence type="ECO:0000256" key="3">
    <source>
        <dbReference type="ARBA" id="ARBA00022679"/>
    </source>
</evidence>
<sequence>MKSQLSLWRRLADELAGICHTSTARDYVTVSRRVKEEGVSFLTLTLPAFCKDFERSLDQGRIADDAFPRFKRDSAGRPLFLGGFLQLVFDDKKLLRDIDETVIDAVYAVRQLTGMFGKVELDCSLERQVKAFHEFFDTDHEIGVSNESTDEVFDDFARIATLLFSSPLAEVENAIFAGTIKPKHGPGSVADRLRGNAKFDLSYWPDRLESTFSYAEWGIPNTRYYARVHHVNFADRNHEIPSRVLMVPKTLKGPRIIAAEPTALQWMQQAIAGTLVPAIESSWLGDMIGFTDQLPNRRLACKGSLDGSLATLDMSEASDRISLRQALALGKNFPLFREALTATRSQFAEFAHPKTGFPLSIRLNKFASMGSALCFPIEAMAFLTAIFIGIERYLLSTGSRSQLTRKQVNSFRGQVRVYGDDIIIPVDCVNHVVDVFARLGWKTNVNKSFWTGMFRESCGGDYFAGTDVTIIRYRKWVSPQHGTAQQLAGLSAFRNQLYWRGLWKTCNYLDSELNTLFLGYYPTIGPSSPLLGRETCLPVGNLYSERDNTGSARQFRTRFDGMHRTLVRGYVLTAKIPHNEASDVGSLLKCLLSSQEDPKHLTQSGRPLVVDMKLRWSTPF</sequence>
<reference evidence="11" key="1">
    <citation type="submission" date="2019-05" db="EMBL/GenBank/DDBJ databases">
        <title>Metatranscriptomic reconstruction reveals RNA viruses with the potential to shape carbon cycling in soil.</title>
        <authorList>
            <person name="Starr E.P."/>
            <person name="Nuccio E."/>
            <person name="Pett-Ridge J."/>
            <person name="Banfield J.F."/>
            <person name="Firestone M.K."/>
        </authorList>
    </citation>
    <scope>NUCLEOTIDE SEQUENCE</scope>
    <source>
        <strain evidence="11">H2_Rhizo_Litter_49_scaffold_1775_e_1533</strain>
    </source>
</reference>
<evidence type="ECO:0000256" key="7">
    <source>
        <dbReference type="ARBA" id="ARBA00030248"/>
    </source>
</evidence>
<comment type="catalytic activity">
    <reaction evidence="8">
        <text>RNA(n) + a ribonucleoside 5'-triphosphate = RNA(n+1) + diphosphate</text>
        <dbReference type="Rhea" id="RHEA:21248"/>
        <dbReference type="Rhea" id="RHEA-COMP:14527"/>
        <dbReference type="Rhea" id="RHEA-COMP:17342"/>
        <dbReference type="ChEBI" id="CHEBI:33019"/>
        <dbReference type="ChEBI" id="CHEBI:61557"/>
        <dbReference type="ChEBI" id="CHEBI:140395"/>
        <dbReference type="EC" id="2.7.7.48"/>
    </reaction>
</comment>
<dbReference type="GO" id="GO:0046872">
    <property type="term" value="F:metal ion binding"/>
    <property type="evidence" value="ECO:0007669"/>
    <property type="project" value="UniProtKB-KW"/>
</dbReference>
<keyword evidence="9" id="KW-0479">Metal-binding</keyword>
<dbReference type="PROSITE" id="PS50522">
    <property type="entry name" value="RDRP_PHAGE"/>
    <property type="match status" value="1"/>
</dbReference>
<dbReference type="GO" id="GO:0003968">
    <property type="term" value="F:RNA-directed RNA polymerase activity"/>
    <property type="evidence" value="ECO:0007669"/>
    <property type="project" value="UniProtKB-KW"/>
</dbReference>
<dbReference type="InterPro" id="IPR007096">
    <property type="entry name" value="RNA-dir_Rpol_cat_phage"/>
</dbReference>
<protein>
    <recommendedName>
        <fullName evidence="1">RNA-directed RNA polymerase</fullName>
        <ecNumber evidence="1">2.7.7.48</ecNumber>
    </recommendedName>
    <alternativeName>
        <fullName evidence="7">RNA replicase beta chain</fullName>
    </alternativeName>
</protein>
<evidence type="ECO:0000256" key="6">
    <source>
        <dbReference type="ARBA" id="ARBA00022953"/>
    </source>
</evidence>
<dbReference type="Pfam" id="PF03431">
    <property type="entry name" value="RNA_replicase_B"/>
    <property type="match status" value="1"/>
</dbReference>
<gene>
    <name evidence="11" type="ORF">H2RhizoL491775e1533_000002</name>
</gene>
<keyword evidence="4" id="KW-0548">Nucleotidyltransferase</keyword>
<dbReference type="GO" id="GO:0039694">
    <property type="term" value="P:viral RNA genome replication"/>
    <property type="evidence" value="ECO:0007669"/>
    <property type="project" value="InterPro"/>
</dbReference>
<feature type="domain" description="RdRp catalytic" evidence="10">
    <location>
        <begin position="298"/>
        <end position="452"/>
    </location>
</feature>
<keyword evidence="2 11" id="KW-0696">RNA-directed RNA polymerase</keyword>
<evidence type="ECO:0000256" key="8">
    <source>
        <dbReference type="ARBA" id="ARBA00048744"/>
    </source>
</evidence>
<feature type="binding site" evidence="9">
    <location>
        <position position="421"/>
    </location>
    <ligand>
        <name>Mg(2+)</name>
        <dbReference type="ChEBI" id="CHEBI:18420"/>
        <label>2</label>
    </ligand>
</feature>
<evidence type="ECO:0000313" key="11">
    <source>
        <dbReference type="EMBL" id="QDH87861.1"/>
    </source>
</evidence>
<dbReference type="EC" id="2.7.7.48" evidence="1"/>
<keyword evidence="5" id="KW-0547">Nucleotide-binding</keyword>
<feature type="binding site" evidence="9">
    <location>
        <position position="313"/>
    </location>
    <ligand>
        <name>Mg(2+)</name>
        <dbReference type="ChEBI" id="CHEBI:18420"/>
        <label>2</label>
    </ligand>
</feature>
<evidence type="ECO:0000256" key="2">
    <source>
        <dbReference type="ARBA" id="ARBA00022484"/>
    </source>
</evidence>
<keyword evidence="9" id="KW-0460">Magnesium</keyword>
<accession>A0A514D2L1</accession>
<dbReference type="InterPro" id="IPR005093">
    <property type="entry name" value="RNArep_beta"/>
</dbReference>
<evidence type="ECO:0000256" key="4">
    <source>
        <dbReference type="ARBA" id="ARBA00022695"/>
    </source>
</evidence>
<dbReference type="EMBL" id="MN033681">
    <property type="protein sequence ID" value="QDH87861.1"/>
    <property type="molecule type" value="Genomic_RNA"/>
</dbReference>
<keyword evidence="3" id="KW-0808">Transferase</keyword>
<evidence type="ECO:0000256" key="1">
    <source>
        <dbReference type="ARBA" id="ARBA00012494"/>
    </source>
</evidence>
<dbReference type="GO" id="GO:0000166">
    <property type="term" value="F:nucleotide binding"/>
    <property type="evidence" value="ECO:0007669"/>
    <property type="project" value="UniProtKB-KW"/>
</dbReference>
<organism evidence="11">
    <name type="scientific">Leviviridae sp</name>
    <dbReference type="NCBI Taxonomy" id="2027243"/>
    <lineage>
        <taxon>Viruses</taxon>
        <taxon>Riboviria</taxon>
        <taxon>Orthornavirae</taxon>
        <taxon>Lenarviricota</taxon>
        <taxon>Leviviricetes</taxon>
        <taxon>Norzivirales</taxon>
        <taxon>Fiersviridae</taxon>
    </lineage>
</organism>
<name>A0A514D2L1_9VIRU</name>
<keyword evidence="6" id="KW-0693">Viral RNA replication</keyword>
<comment type="cofactor">
    <cofactor evidence="9">
        <name>Mg(2+)</name>
        <dbReference type="ChEBI" id="CHEBI:18420"/>
    </cofactor>
    <text evidence="9">Binds 2 Mg(2+) per subunit.</text>
</comment>
<evidence type="ECO:0000256" key="9">
    <source>
        <dbReference type="PIRSR" id="PIRSR605093-1"/>
    </source>
</evidence>
<feature type="binding site" evidence="9">
    <location>
        <position position="420"/>
    </location>
    <ligand>
        <name>Mg(2+)</name>
        <dbReference type="ChEBI" id="CHEBI:18420"/>
        <label>2</label>
    </ligand>
</feature>
<evidence type="ECO:0000259" key="10">
    <source>
        <dbReference type="PROSITE" id="PS50522"/>
    </source>
</evidence>
<proteinExistence type="predicted"/>